<dbReference type="Gene3D" id="1.20.1720.10">
    <property type="entry name" value="Multidrug resistance protein D"/>
    <property type="match status" value="1"/>
</dbReference>
<evidence type="ECO:0000256" key="2">
    <source>
        <dbReference type="ARBA" id="ARBA00006236"/>
    </source>
</evidence>
<keyword evidence="3 8" id="KW-0813">Transport</keyword>
<keyword evidence="5 8" id="KW-0812">Transmembrane</keyword>
<evidence type="ECO:0000256" key="6">
    <source>
        <dbReference type="ARBA" id="ARBA00022989"/>
    </source>
</evidence>
<dbReference type="Pfam" id="PF07690">
    <property type="entry name" value="MFS_1"/>
    <property type="match status" value="1"/>
</dbReference>
<name>A0A1S8CTD6_9GAMM</name>
<evidence type="ECO:0000256" key="5">
    <source>
        <dbReference type="ARBA" id="ARBA00022692"/>
    </source>
</evidence>
<dbReference type="InterPro" id="IPR036259">
    <property type="entry name" value="MFS_trans_sf"/>
</dbReference>
<evidence type="ECO:0000256" key="7">
    <source>
        <dbReference type="ARBA" id="ARBA00023136"/>
    </source>
</evidence>
<dbReference type="STRING" id="1907941.BKE30_09820"/>
<dbReference type="AlphaFoldDB" id="A0A1S8CTD6"/>
<dbReference type="InterPro" id="IPR011701">
    <property type="entry name" value="MFS"/>
</dbReference>
<feature type="domain" description="Major facilitator superfamily (MFS) profile" evidence="9">
    <location>
        <begin position="15"/>
        <end position="400"/>
    </location>
</feature>
<dbReference type="SUPFAM" id="SSF103473">
    <property type="entry name" value="MFS general substrate transporter"/>
    <property type="match status" value="1"/>
</dbReference>
<feature type="transmembrane region" description="Helical" evidence="8">
    <location>
        <begin position="139"/>
        <end position="164"/>
    </location>
</feature>
<organism evidence="10 11">
    <name type="scientific">Alkanindiges hydrocarboniclasticus</name>
    <dbReference type="NCBI Taxonomy" id="1907941"/>
    <lineage>
        <taxon>Bacteria</taxon>
        <taxon>Pseudomonadati</taxon>
        <taxon>Pseudomonadota</taxon>
        <taxon>Gammaproteobacteria</taxon>
        <taxon>Moraxellales</taxon>
        <taxon>Moraxellaceae</taxon>
        <taxon>Alkanindiges</taxon>
    </lineage>
</organism>
<reference evidence="10 11" key="1">
    <citation type="submission" date="2016-10" db="EMBL/GenBank/DDBJ databases">
        <title>Draft Genome sequence of Alkanindiges sp. strain H1.</title>
        <authorList>
            <person name="Subhash Y."/>
            <person name="Lee S."/>
        </authorList>
    </citation>
    <scope>NUCLEOTIDE SEQUENCE [LARGE SCALE GENOMIC DNA]</scope>
    <source>
        <strain evidence="10 11">H1</strain>
    </source>
</reference>
<feature type="transmembrane region" description="Helical" evidence="8">
    <location>
        <begin position="312"/>
        <end position="337"/>
    </location>
</feature>
<dbReference type="FunFam" id="1.20.1720.10:FF:000005">
    <property type="entry name" value="Bcr/CflA family efflux transporter"/>
    <property type="match status" value="1"/>
</dbReference>
<feature type="transmembrane region" description="Helical" evidence="8">
    <location>
        <begin position="106"/>
        <end position="127"/>
    </location>
</feature>
<evidence type="ECO:0000313" key="10">
    <source>
        <dbReference type="EMBL" id="ONG39316.1"/>
    </source>
</evidence>
<comment type="caution">
    <text evidence="8">Lacks conserved residue(s) required for the propagation of feature annotation.</text>
</comment>
<evidence type="ECO:0000256" key="3">
    <source>
        <dbReference type="ARBA" id="ARBA00022448"/>
    </source>
</evidence>
<feature type="transmembrane region" description="Helical" evidence="8">
    <location>
        <begin position="223"/>
        <end position="243"/>
    </location>
</feature>
<evidence type="ECO:0000256" key="1">
    <source>
        <dbReference type="ARBA" id="ARBA00004651"/>
    </source>
</evidence>
<sequence>MPMTSSTTRPYSMRWIVILGLLTALGPLSIDMYLPALPAMAKDLSVETAQVANSLPAYFFGLALGQLIYGPVSDRIGRKLPLYFGLSLFVVASLVCALASSIDVLLVARFFQALGGCVGVVMARAAIRDRLSMAESAQAYSMLMLVMGAAPILAPMLGSALLLWTGWHGIFVLLLLCGLACLLLIHFYFDETLPVESRRKLSVGQVLGTYVELLKDHRFRTPALAGGLLGAAMFAYISASSALFIDHFGVSAQNFAWIFGFNAFGLIVLSQLNARLVKRMGVLRLLHIGASMQSFGAIFLLCVALSGHSSLATSMFGLFFVVSGVGLTGANATAIALAEQGKRAGMASALMGALQFGFGLLAGLVLYMLPYALSLSMSIVMVVLIGAGLTAVYVLRWRERRAMPPVPPTGA</sequence>
<keyword evidence="6 8" id="KW-1133">Transmembrane helix</keyword>
<feature type="transmembrane region" description="Helical" evidence="8">
    <location>
        <begin position="285"/>
        <end position="306"/>
    </location>
</feature>
<feature type="transmembrane region" description="Helical" evidence="8">
    <location>
        <begin position="349"/>
        <end position="369"/>
    </location>
</feature>
<comment type="caution">
    <text evidence="10">The sequence shown here is derived from an EMBL/GenBank/DDBJ whole genome shotgun (WGS) entry which is preliminary data.</text>
</comment>
<dbReference type="GO" id="GO:1990961">
    <property type="term" value="P:xenobiotic detoxification by transmembrane export across the plasma membrane"/>
    <property type="evidence" value="ECO:0007669"/>
    <property type="project" value="InterPro"/>
</dbReference>
<keyword evidence="11" id="KW-1185">Reference proteome</keyword>
<comment type="subcellular location">
    <subcellularLocation>
        <location evidence="8">Cell inner membrane</location>
        <topology evidence="8">Multi-pass membrane protein</topology>
    </subcellularLocation>
    <subcellularLocation>
        <location evidence="1">Cell membrane</location>
        <topology evidence="1">Multi-pass membrane protein</topology>
    </subcellularLocation>
</comment>
<feature type="transmembrane region" description="Helical" evidence="8">
    <location>
        <begin position="375"/>
        <end position="395"/>
    </location>
</feature>
<feature type="transmembrane region" description="Helical" evidence="8">
    <location>
        <begin position="170"/>
        <end position="189"/>
    </location>
</feature>
<comment type="similarity">
    <text evidence="2 8">Belongs to the major facilitator superfamily. Bcr/CmlA family.</text>
</comment>
<feature type="transmembrane region" description="Helical" evidence="8">
    <location>
        <begin position="82"/>
        <end position="100"/>
    </location>
</feature>
<feature type="transmembrane region" description="Helical" evidence="8">
    <location>
        <begin position="51"/>
        <end position="70"/>
    </location>
</feature>
<keyword evidence="8" id="KW-0997">Cell inner membrane</keyword>
<dbReference type="GO" id="GO:0042910">
    <property type="term" value="F:xenobiotic transmembrane transporter activity"/>
    <property type="evidence" value="ECO:0007669"/>
    <property type="project" value="InterPro"/>
</dbReference>
<dbReference type="InterPro" id="IPR004812">
    <property type="entry name" value="Efflux_drug-R_Bcr/CmlA"/>
</dbReference>
<dbReference type="PANTHER" id="PTHR23502">
    <property type="entry name" value="MAJOR FACILITATOR SUPERFAMILY"/>
    <property type="match status" value="1"/>
</dbReference>
<dbReference type="EMBL" id="MLCN01000024">
    <property type="protein sequence ID" value="ONG39316.1"/>
    <property type="molecule type" value="Genomic_DNA"/>
</dbReference>
<accession>A0A1S8CTD6</accession>
<keyword evidence="7 8" id="KW-0472">Membrane</keyword>
<dbReference type="NCBIfam" id="TIGR00710">
    <property type="entry name" value="efflux_Bcr_CflA"/>
    <property type="match status" value="1"/>
</dbReference>
<dbReference type="PROSITE" id="PS50850">
    <property type="entry name" value="MFS"/>
    <property type="match status" value="1"/>
</dbReference>
<dbReference type="InterPro" id="IPR020846">
    <property type="entry name" value="MFS_dom"/>
</dbReference>
<feature type="transmembrane region" description="Helical" evidence="8">
    <location>
        <begin position="255"/>
        <end position="273"/>
    </location>
</feature>
<protein>
    <recommendedName>
        <fullName evidence="8">Bcr/CflA family efflux transporter</fullName>
    </recommendedName>
</protein>
<dbReference type="Proteomes" id="UP000192132">
    <property type="component" value="Unassembled WGS sequence"/>
</dbReference>
<evidence type="ECO:0000313" key="11">
    <source>
        <dbReference type="Proteomes" id="UP000192132"/>
    </source>
</evidence>
<keyword evidence="4" id="KW-1003">Cell membrane</keyword>
<evidence type="ECO:0000259" key="9">
    <source>
        <dbReference type="PROSITE" id="PS50850"/>
    </source>
</evidence>
<dbReference type="CDD" id="cd17320">
    <property type="entry name" value="MFS_MdfA_MDR_like"/>
    <property type="match status" value="1"/>
</dbReference>
<dbReference type="GO" id="GO:0015385">
    <property type="term" value="F:sodium:proton antiporter activity"/>
    <property type="evidence" value="ECO:0007669"/>
    <property type="project" value="TreeGrafter"/>
</dbReference>
<dbReference type="GO" id="GO:0005886">
    <property type="term" value="C:plasma membrane"/>
    <property type="evidence" value="ECO:0007669"/>
    <property type="project" value="UniProtKB-SubCell"/>
</dbReference>
<proteinExistence type="inferred from homology"/>
<gene>
    <name evidence="10" type="ORF">BKE30_09820</name>
</gene>
<dbReference type="RefSeq" id="WP_076878446.1">
    <property type="nucleotide sequence ID" value="NZ_MLCN01000024.1"/>
</dbReference>
<evidence type="ECO:0000256" key="8">
    <source>
        <dbReference type="RuleBase" id="RU365088"/>
    </source>
</evidence>
<evidence type="ECO:0000256" key="4">
    <source>
        <dbReference type="ARBA" id="ARBA00022475"/>
    </source>
</evidence>
<dbReference type="PANTHER" id="PTHR23502:SF132">
    <property type="entry name" value="POLYAMINE TRANSPORTER 2-RELATED"/>
    <property type="match status" value="1"/>
</dbReference>